<keyword evidence="1" id="KW-0812">Transmembrane</keyword>
<gene>
    <name evidence="2" type="ORF">HMPREF9623_01891</name>
</gene>
<keyword evidence="3" id="KW-1185">Reference proteome</keyword>
<proteinExistence type="predicted"/>
<dbReference type="AlphaFoldDB" id="A0AA37DFW2"/>
<reference evidence="2 3" key="1">
    <citation type="submission" date="2011-10" db="EMBL/GenBank/DDBJ databases">
        <title>The Genome Sequence of Lachnospiraceae bacterium ACC2.</title>
        <authorList>
            <consortium name="The Broad Institute Genome Sequencing Platform"/>
            <person name="Earl A."/>
            <person name="Ward D."/>
            <person name="Feldgarden M."/>
            <person name="Gevers D."/>
            <person name="Sizova M."/>
            <person name="Hazen A."/>
            <person name="Epstein S."/>
            <person name="Young S.K."/>
            <person name="Zeng Q."/>
            <person name="Gargeya S."/>
            <person name="Fitzgerald M."/>
            <person name="Haas B."/>
            <person name="Abouelleil A."/>
            <person name="Alvarado L."/>
            <person name="Arachchi H.M."/>
            <person name="Berlin A."/>
            <person name="Brown A."/>
            <person name="Chapman S.B."/>
            <person name="Chen Z."/>
            <person name="Dunbar C."/>
            <person name="Freedman E."/>
            <person name="Gearin G."/>
            <person name="Goldberg J."/>
            <person name="Griggs A."/>
            <person name="Gujja S."/>
            <person name="Heiman D."/>
            <person name="Howarth C."/>
            <person name="Larson L."/>
            <person name="Lui A."/>
            <person name="MacDonald P.J.P."/>
            <person name="Montmayeur A."/>
            <person name="Murphy C."/>
            <person name="Neiman D."/>
            <person name="Pearson M."/>
            <person name="Priest M."/>
            <person name="Roberts A."/>
            <person name="Saif S."/>
            <person name="Shea T."/>
            <person name="Shenoy N."/>
            <person name="Sisk P."/>
            <person name="Stolte C."/>
            <person name="Sykes S."/>
            <person name="Wortman J."/>
            <person name="Nusbaum C."/>
            <person name="Birren B."/>
        </authorList>
    </citation>
    <scope>NUCLEOTIDE SEQUENCE [LARGE SCALE GENOMIC DNA]</scope>
    <source>
        <strain evidence="2 3">ACC2</strain>
    </source>
</reference>
<organism evidence="2 3">
    <name type="scientific">Stomatobaculum longum</name>
    <dbReference type="NCBI Taxonomy" id="796942"/>
    <lineage>
        <taxon>Bacteria</taxon>
        <taxon>Bacillati</taxon>
        <taxon>Bacillota</taxon>
        <taxon>Clostridia</taxon>
        <taxon>Lachnospirales</taxon>
        <taxon>Lachnospiraceae</taxon>
        <taxon>Stomatobaculum</taxon>
    </lineage>
</organism>
<evidence type="ECO:0000313" key="3">
    <source>
        <dbReference type="Proteomes" id="UP000018466"/>
    </source>
</evidence>
<dbReference type="Proteomes" id="UP000018466">
    <property type="component" value="Unassembled WGS sequence"/>
</dbReference>
<dbReference type="GeneID" id="86941608"/>
<feature type="transmembrane region" description="Helical" evidence="1">
    <location>
        <begin position="71"/>
        <end position="88"/>
    </location>
</feature>
<feature type="transmembrane region" description="Helical" evidence="1">
    <location>
        <begin position="6"/>
        <end position="28"/>
    </location>
</feature>
<protein>
    <submittedName>
        <fullName evidence="2">Uncharacterized protein</fullName>
    </submittedName>
</protein>
<feature type="transmembrane region" description="Helical" evidence="1">
    <location>
        <begin position="137"/>
        <end position="158"/>
    </location>
</feature>
<evidence type="ECO:0000313" key="2">
    <source>
        <dbReference type="EMBL" id="EHO15980.1"/>
    </source>
</evidence>
<name>A0AA37DFW2_9FIRM</name>
<keyword evidence="1" id="KW-0472">Membrane</keyword>
<evidence type="ECO:0000256" key="1">
    <source>
        <dbReference type="SAM" id="Phobius"/>
    </source>
</evidence>
<accession>A0AA37DFW2</accession>
<feature type="transmembrane region" description="Helical" evidence="1">
    <location>
        <begin position="94"/>
        <end position="116"/>
    </location>
</feature>
<sequence length="341" mass="38601">MGFYIGALLFVGMTLVCAFMVPVVYITLRNAVMAEREVPDWVYKLGHAVHGRGTDHYEDLTTPEALREARLFLFGILLSNLLVIAYKYHSGLNLYAAGYFALRAEFGIVLVMRILVVQGKNLWWLFHRHEEIHYYSASMAVWGTAFFTSFLLMLTVSITGVPAPPLRVQIAESTLTPGLSRGRDLLAEGFSLDGNSADTEVEYAEIKGVYDYKALTMELRRDGKRYGRVRLVPDGKQQAKLKDCVLVSCYFTPEDEGFSEVAVQGKKIAELKAQDFQKQPPAELFAIEAPEVKESVQADFVFLRLQTEPYTLFTSYVFEGSFTMEGEPLRYKVHADHTLWE</sequence>
<comment type="caution">
    <text evidence="2">The sequence shown here is derived from an EMBL/GenBank/DDBJ whole genome shotgun (WGS) entry which is preliminary data.</text>
</comment>
<dbReference type="RefSeq" id="WP_009533709.1">
    <property type="nucleotide sequence ID" value="NZ_JH590864.1"/>
</dbReference>
<dbReference type="EMBL" id="AGEL01000014">
    <property type="protein sequence ID" value="EHO15980.1"/>
    <property type="molecule type" value="Genomic_DNA"/>
</dbReference>
<keyword evidence="1" id="KW-1133">Transmembrane helix</keyword>